<name>A0A0C2CCX9_9BILA</name>
<dbReference type="Proteomes" id="UP000054047">
    <property type="component" value="Unassembled WGS sequence"/>
</dbReference>
<accession>A0A0C2CCX9</accession>
<dbReference type="OrthoDB" id="5798715at2759"/>
<proteinExistence type="predicted"/>
<dbReference type="AlphaFoldDB" id="A0A0C2CCX9"/>
<protein>
    <submittedName>
        <fullName evidence="1">Uncharacterized protein</fullName>
    </submittedName>
</protein>
<gene>
    <name evidence="1" type="ORF">ANCDUO_22208</name>
</gene>
<sequence length="185" mass="20948">MDADPDVVGKKCTLKEALELRSTLLSSVTTLSAEVNRRQALKRGLGGGKRPCRKYIELAEVYGSTLPPVRCTYEDRLCTTQAQIRNLEGSKRQSVRRRGFPVVVRERADRPDEVPVTSVRKYWQPIVGEARPFGVSRQLKQWSNNLGTSDNPEKAQELSNEEWRCLFSKVKPWKGTGPDGIQGFW</sequence>
<evidence type="ECO:0000313" key="2">
    <source>
        <dbReference type="Proteomes" id="UP000054047"/>
    </source>
</evidence>
<keyword evidence="2" id="KW-1185">Reference proteome</keyword>
<organism evidence="1 2">
    <name type="scientific">Ancylostoma duodenale</name>
    <dbReference type="NCBI Taxonomy" id="51022"/>
    <lineage>
        <taxon>Eukaryota</taxon>
        <taxon>Metazoa</taxon>
        <taxon>Ecdysozoa</taxon>
        <taxon>Nematoda</taxon>
        <taxon>Chromadorea</taxon>
        <taxon>Rhabditida</taxon>
        <taxon>Rhabditina</taxon>
        <taxon>Rhabditomorpha</taxon>
        <taxon>Strongyloidea</taxon>
        <taxon>Ancylostomatidae</taxon>
        <taxon>Ancylostomatinae</taxon>
        <taxon>Ancylostoma</taxon>
    </lineage>
</organism>
<dbReference type="EMBL" id="KN766607">
    <property type="protein sequence ID" value="KIH47727.1"/>
    <property type="molecule type" value="Genomic_DNA"/>
</dbReference>
<reference evidence="1 2" key="1">
    <citation type="submission" date="2013-12" db="EMBL/GenBank/DDBJ databases">
        <title>Draft genome of the parsitic nematode Ancylostoma duodenale.</title>
        <authorList>
            <person name="Mitreva M."/>
        </authorList>
    </citation>
    <scope>NUCLEOTIDE SEQUENCE [LARGE SCALE GENOMIC DNA]</scope>
    <source>
        <strain evidence="1 2">Zhejiang</strain>
    </source>
</reference>
<evidence type="ECO:0000313" key="1">
    <source>
        <dbReference type="EMBL" id="KIH47727.1"/>
    </source>
</evidence>